<evidence type="ECO:0000313" key="3">
    <source>
        <dbReference type="Proteomes" id="UP001596241"/>
    </source>
</evidence>
<sequence>MTDHDPHSSSAVSALFSGGRLTAVPRKTARREQLLTHLAVTLFETGRSYSEREVNEALLTVHDDCSALRRYLVTGGLLSRTRDGSSYRRVAD</sequence>
<keyword evidence="3" id="KW-1185">Reference proteome</keyword>
<gene>
    <name evidence="2" type="ORF">ACFP3M_05550</name>
</gene>
<dbReference type="RefSeq" id="WP_345087470.1">
    <property type="nucleotide sequence ID" value="NZ_BAAAWG010000013.1"/>
</dbReference>
<name>A0ABW1FFU3_9ACTN</name>
<dbReference type="EMBL" id="JBHSPW010000002">
    <property type="protein sequence ID" value="MFC5892281.1"/>
    <property type="molecule type" value="Genomic_DNA"/>
</dbReference>
<dbReference type="Pfam" id="PF09860">
    <property type="entry name" value="DUF2087"/>
    <property type="match status" value="1"/>
</dbReference>
<dbReference type="Proteomes" id="UP001596241">
    <property type="component" value="Unassembled WGS sequence"/>
</dbReference>
<organism evidence="2 3">
    <name type="scientific">Streptomyces ramulosus</name>
    <dbReference type="NCBI Taxonomy" id="47762"/>
    <lineage>
        <taxon>Bacteria</taxon>
        <taxon>Bacillati</taxon>
        <taxon>Actinomycetota</taxon>
        <taxon>Actinomycetes</taxon>
        <taxon>Kitasatosporales</taxon>
        <taxon>Streptomycetaceae</taxon>
        <taxon>Streptomyces</taxon>
    </lineage>
</organism>
<comment type="caution">
    <text evidence="2">The sequence shown here is derived from an EMBL/GenBank/DDBJ whole genome shotgun (WGS) entry which is preliminary data.</text>
</comment>
<accession>A0ABW1FFU3</accession>
<protein>
    <submittedName>
        <fullName evidence="2">DUF2087 domain-containing protein</fullName>
    </submittedName>
</protein>
<proteinExistence type="predicted"/>
<evidence type="ECO:0000259" key="1">
    <source>
        <dbReference type="Pfam" id="PF09860"/>
    </source>
</evidence>
<evidence type="ECO:0000313" key="2">
    <source>
        <dbReference type="EMBL" id="MFC5892281.1"/>
    </source>
</evidence>
<dbReference type="InterPro" id="IPR018656">
    <property type="entry name" value="DUF2087"/>
</dbReference>
<reference evidence="3" key="1">
    <citation type="journal article" date="2019" name="Int. J. Syst. Evol. Microbiol.">
        <title>The Global Catalogue of Microorganisms (GCM) 10K type strain sequencing project: providing services to taxonomists for standard genome sequencing and annotation.</title>
        <authorList>
            <consortium name="The Broad Institute Genomics Platform"/>
            <consortium name="The Broad Institute Genome Sequencing Center for Infectious Disease"/>
            <person name="Wu L."/>
            <person name="Ma J."/>
        </authorList>
    </citation>
    <scope>NUCLEOTIDE SEQUENCE [LARGE SCALE GENOMIC DNA]</scope>
    <source>
        <strain evidence="3">CGMCC 1.15809</strain>
    </source>
</reference>
<feature type="domain" description="DUF2087" evidence="1">
    <location>
        <begin position="20"/>
        <end position="89"/>
    </location>
</feature>